<name>A0A348AKW3_9FIRM</name>
<evidence type="ECO:0000313" key="2">
    <source>
        <dbReference type="EMBL" id="BBB91711.1"/>
    </source>
</evidence>
<dbReference type="PANTHER" id="PTHR41786:SF1">
    <property type="entry name" value="6-HYDROXYMETHYLPTERIN DIPHOSPHOKINASE MPTE-LIKE DOMAIN-CONTAINING PROTEIN"/>
    <property type="match status" value="1"/>
</dbReference>
<proteinExistence type="predicted"/>
<dbReference type="KEGG" id="mana:MAMMFC1_02395"/>
<keyword evidence="3" id="KW-1185">Reference proteome</keyword>
<dbReference type="AlphaFoldDB" id="A0A348AKW3"/>
<evidence type="ECO:0000259" key="1">
    <source>
        <dbReference type="Pfam" id="PF01973"/>
    </source>
</evidence>
<feature type="domain" description="6-hydroxymethylpterin diphosphokinase MptE-like" evidence="1">
    <location>
        <begin position="185"/>
        <end position="354"/>
    </location>
</feature>
<protein>
    <recommendedName>
        <fullName evidence="1">6-hydroxymethylpterin diphosphokinase MptE-like domain-containing protein</fullName>
    </recommendedName>
</protein>
<accession>A0A348AKW3</accession>
<dbReference type="InterPro" id="IPR002826">
    <property type="entry name" value="MptE-like"/>
</dbReference>
<organism evidence="2 3">
    <name type="scientific">Methylomusa anaerophila</name>
    <dbReference type="NCBI Taxonomy" id="1930071"/>
    <lineage>
        <taxon>Bacteria</taxon>
        <taxon>Bacillati</taxon>
        <taxon>Bacillota</taxon>
        <taxon>Negativicutes</taxon>
        <taxon>Selenomonadales</taxon>
        <taxon>Sporomusaceae</taxon>
        <taxon>Methylomusa</taxon>
    </lineage>
</organism>
<dbReference type="PANTHER" id="PTHR41786">
    <property type="entry name" value="MOTILITY ACCESSORY FACTOR MAF"/>
    <property type="match status" value="1"/>
</dbReference>
<evidence type="ECO:0000313" key="3">
    <source>
        <dbReference type="Proteomes" id="UP000276437"/>
    </source>
</evidence>
<dbReference type="EMBL" id="AP018449">
    <property type="protein sequence ID" value="BBB91711.1"/>
    <property type="molecule type" value="Genomic_DNA"/>
</dbReference>
<reference evidence="2 3" key="1">
    <citation type="journal article" date="2018" name="Int. J. Syst. Evol. Microbiol.">
        <title>Methylomusa anaerophila gen. nov., sp. nov., an anaerobic methanol-utilizing bacterium isolated from a microbial fuel cell.</title>
        <authorList>
            <person name="Amano N."/>
            <person name="Yamamuro A."/>
            <person name="Miyahara M."/>
            <person name="Kouzuma A."/>
            <person name="Abe T."/>
            <person name="Watanabe K."/>
        </authorList>
    </citation>
    <scope>NUCLEOTIDE SEQUENCE [LARGE SCALE GENOMIC DNA]</scope>
    <source>
        <strain evidence="2 3">MMFC1</strain>
    </source>
</reference>
<dbReference type="InterPro" id="IPR029063">
    <property type="entry name" value="SAM-dependent_MTases_sf"/>
</dbReference>
<gene>
    <name evidence="2" type="ORF">MAMMFC1_02395</name>
</gene>
<dbReference type="Proteomes" id="UP000276437">
    <property type="component" value="Chromosome"/>
</dbReference>
<sequence length="577" mass="64849">MGHIREIRPVKAHSGSLTLQAETGAGRNYFLHSVYDPEAEAQNWLKWVRLTPNTAYLVYGFGFGYYVKALLDKLPENCRIFVIEYSYEESFARAAAQLWPDMRWMADKRIVYLTGPNIRNIVGAAVEYIRTNVLDTITVCRHFAVMQLFPEFFRQLEDELVREVMDQLALNVGFALKYGLLYLENCWRNLPHIFSSPGNGQYTDMFNGMPAIIVASGPSLDKNVDLLHHYLDKAVIIAASTAIGALNKRGIVPHFLVAIDPNPAMYQVLCHDIGTASTLVATYDTDKDLIARYPGPKLFCRASGGDDLAQLAKYLPAVTVLQRSLSGATVAFEFANHIGADPIIFIGQDMAFAEGRSHATGVRTNYNENDPQSSYYWVKGQNGEVLKANRFLKDLREYFISRIATVYKNKTIINATEGGAYLDGAMHMPLREAATQYFGRTIDVAGNIARVHKQFTPANPKRLLQAIQSLGETAGKVIKEITSLNNEEFRAGLTVAEAIECYQKAFAKLRKSNIYPFIAFYIDACYLRQVYEHREGCPAAQQLADWEELFRRVEQALTLISSQVDATVLSLQNKRKI</sequence>
<dbReference type="SUPFAM" id="SSF53335">
    <property type="entry name" value="S-adenosyl-L-methionine-dependent methyltransferases"/>
    <property type="match status" value="1"/>
</dbReference>
<dbReference type="Pfam" id="PF01973">
    <property type="entry name" value="MptE-like"/>
    <property type="match status" value="1"/>
</dbReference>